<gene>
    <name evidence="2" type="ORF">D9619_009604</name>
</gene>
<feature type="compositionally biased region" description="Low complexity" evidence="1">
    <location>
        <begin position="132"/>
        <end position="146"/>
    </location>
</feature>
<comment type="caution">
    <text evidence="2">The sequence shown here is derived from an EMBL/GenBank/DDBJ whole genome shotgun (WGS) entry which is preliminary data.</text>
</comment>
<feature type="region of interest" description="Disordered" evidence="1">
    <location>
        <begin position="51"/>
        <end position="105"/>
    </location>
</feature>
<proteinExistence type="predicted"/>
<dbReference type="OrthoDB" id="2980827at2759"/>
<feature type="compositionally biased region" description="Polar residues" evidence="1">
    <location>
        <begin position="264"/>
        <end position="274"/>
    </location>
</feature>
<evidence type="ECO:0000313" key="3">
    <source>
        <dbReference type="Proteomes" id="UP000567179"/>
    </source>
</evidence>
<dbReference type="Proteomes" id="UP000567179">
    <property type="component" value="Unassembled WGS sequence"/>
</dbReference>
<evidence type="ECO:0000313" key="2">
    <source>
        <dbReference type="EMBL" id="KAF5325417.1"/>
    </source>
</evidence>
<feature type="compositionally biased region" description="Polar residues" evidence="1">
    <location>
        <begin position="178"/>
        <end position="192"/>
    </location>
</feature>
<accession>A0A8H5BNK3</accession>
<organism evidence="2 3">
    <name type="scientific">Psilocybe cf. subviscida</name>
    <dbReference type="NCBI Taxonomy" id="2480587"/>
    <lineage>
        <taxon>Eukaryota</taxon>
        <taxon>Fungi</taxon>
        <taxon>Dikarya</taxon>
        <taxon>Basidiomycota</taxon>
        <taxon>Agaricomycotina</taxon>
        <taxon>Agaricomycetes</taxon>
        <taxon>Agaricomycetidae</taxon>
        <taxon>Agaricales</taxon>
        <taxon>Agaricineae</taxon>
        <taxon>Strophariaceae</taxon>
        <taxon>Psilocybe</taxon>
    </lineage>
</organism>
<keyword evidence="3" id="KW-1185">Reference proteome</keyword>
<protein>
    <submittedName>
        <fullName evidence="2">Uncharacterized protein</fullName>
    </submittedName>
</protein>
<feature type="region of interest" description="Disordered" evidence="1">
    <location>
        <begin position="121"/>
        <end position="293"/>
    </location>
</feature>
<reference evidence="2 3" key="1">
    <citation type="journal article" date="2020" name="ISME J.">
        <title>Uncovering the hidden diversity of litter-decomposition mechanisms in mushroom-forming fungi.</title>
        <authorList>
            <person name="Floudas D."/>
            <person name="Bentzer J."/>
            <person name="Ahren D."/>
            <person name="Johansson T."/>
            <person name="Persson P."/>
            <person name="Tunlid A."/>
        </authorList>
    </citation>
    <scope>NUCLEOTIDE SEQUENCE [LARGE SCALE GENOMIC DNA]</scope>
    <source>
        <strain evidence="2 3">CBS 101986</strain>
    </source>
</reference>
<sequence>MLERHHLISNFFLLNHRRYASYDSLPPLSYRWFRTLTPVLLMSVAQHEVGRPRPSTLKLPRKPSARDLRNASRTQLDERINSGECEVPPVPMLTTPKKSPGRGLTIDTAARPHEAESVLALKSAPASRTIRRLPSLPVSLPTRPSTSPSPPATSNALRHASMASPPSRGKRPLPSLPPQQNILPTIDTNVPLSPSPPTSCRISKPLPTPVENIGQDNLPGFSSLGELQPIEENDATPPPTPPKPILQHTPSPSPSPSPKRKSTLGASSPNDTPTPKTPKRSLAQALRSKDAPTAVMLHTRMILERNQKLNSVNIHVDDDNSSEDSFSGDTIAEPVFMSPHGRRTVVTRRTSPRKSDDTSEVVGIVSEKDHKHGADYAFVLANRILYQQTSNDGRSTLTSKWVREVKGKRYTEQNFDNVMKALRTL</sequence>
<name>A0A8H5BNK3_9AGAR</name>
<feature type="compositionally biased region" description="Basic and acidic residues" evidence="1">
    <location>
        <begin position="64"/>
        <end position="81"/>
    </location>
</feature>
<dbReference type="EMBL" id="JAACJJ010000015">
    <property type="protein sequence ID" value="KAF5325417.1"/>
    <property type="molecule type" value="Genomic_DNA"/>
</dbReference>
<evidence type="ECO:0000256" key="1">
    <source>
        <dbReference type="SAM" id="MobiDB-lite"/>
    </source>
</evidence>
<dbReference type="AlphaFoldDB" id="A0A8H5BNK3"/>